<feature type="binding site" evidence="5">
    <location>
        <position position="161"/>
    </location>
    <ligand>
        <name>Mn(2+)</name>
        <dbReference type="ChEBI" id="CHEBI:29035"/>
        <label>2</label>
    </ligand>
</feature>
<dbReference type="EMBL" id="CP108195">
    <property type="protein sequence ID" value="WTS17607.1"/>
    <property type="molecule type" value="Genomic_DNA"/>
</dbReference>
<evidence type="ECO:0000256" key="5">
    <source>
        <dbReference type="HAMAP-Rule" id="MF_00737"/>
    </source>
</evidence>
<evidence type="ECO:0000256" key="6">
    <source>
        <dbReference type="NCBIfam" id="TIGR01227"/>
    </source>
</evidence>
<name>A0AAU1UK45_9ACTN</name>
<feature type="binding site" evidence="7">
    <location>
        <position position="252"/>
    </location>
    <ligand>
        <name>Mn(2+)</name>
        <dbReference type="ChEBI" id="CHEBI:29035"/>
        <label>1</label>
    </ligand>
</feature>
<dbReference type="InterPro" id="IPR006035">
    <property type="entry name" value="Ureohydrolase"/>
</dbReference>
<dbReference type="PIRSF" id="PIRSF036979">
    <property type="entry name" value="Arginase"/>
    <property type="match status" value="1"/>
</dbReference>
<dbReference type="NCBIfam" id="TIGR01227">
    <property type="entry name" value="hutG"/>
    <property type="match status" value="1"/>
</dbReference>
<feature type="binding site" evidence="5 7">
    <location>
        <position position="250"/>
    </location>
    <ligand>
        <name>Mn(2+)</name>
        <dbReference type="ChEBI" id="CHEBI:29035"/>
        <label>1</label>
    </ligand>
</feature>
<dbReference type="AlphaFoldDB" id="A0AAU1UK45"/>
<feature type="binding site" evidence="5 7">
    <location>
        <position position="163"/>
    </location>
    <ligand>
        <name>Mn(2+)</name>
        <dbReference type="ChEBI" id="CHEBI:29035"/>
        <label>1</label>
    </ligand>
</feature>
<protein>
    <recommendedName>
        <fullName evidence="5 6">Formimidoylglutamase</fullName>
        <ecNumber evidence="5 6">3.5.3.8</ecNumber>
    </recommendedName>
    <alternativeName>
        <fullName evidence="5">Formiminoglutamase</fullName>
    </alternativeName>
    <alternativeName>
        <fullName evidence="5">Formiminoglutamate hydrolase</fullName>
    </alternativeName>
</protein>
<proteinExistence type="inferred from homology"/>
<comment type="pathway">
    <text evidence="5">Amino-acid degradation; L-histidine degradation into L-glutamate; L-glutamate from N-formimidoyl-L-glutamate (hydrolase route): step 1/1.</text>
</comment>
<dbReference type="CDD" id="cd09988">
    <property type="entry name" value="Formimidoylglutamase"/>
    <property type="match status" value="1"/>
</dbReference>
<feature type="binding site" evidence="5">
    <location>
        <position position="250"/>
    </location>
    <ligand>
        <name>Mn(2+)</name>
        <dbReference type="ChEBI" id="CHEBI:29035"/>
        <label>2</label>
    </ligand>
</feature>
<evidence type="ECO:0000313" key="10">
    <source>
        <dbReference type="EMBL" id="WTS17607.1"/>
    </source>
</evidence>
<dbReference type="InterPro" id="IPR005923">
    <property type="entry name" value="HutG"/>
</dbReference>
<dbReference type="PROSITE" id="PS01053">
    <property type="entry name" value="ARGINASE_1"/>
    <property type="match status" value="1"/>
</dbReference>
<gene>
    <name evidence="5 10" type="primary">hutG</name>
    <name evidence="10" type="ORF">OHU69_45230</name>
</gene>
<evidence type="ECO:0000256" key="4">
    <source>
        <dbReference type="ARBA" id="ARBA00023211"/>
    </source>
</evidence>
<dbReference type="SUPFAM" id="SSF52768">
    <property type="entry name" value="Arginase/deacetylase"/>
    <property type="match status" value="1"/>
</dbReference>
<feature type="binding site" evidence="7">
    <location>
        <position position="161"/>
    </location>
    <ligand>
        <name>Mn(2+)</name>
        <dbReference type="ChEBI" id="CHEBI:29035"/>
        <label>1</label>
    </ligand>
</feature>
<dbReference type="GO" id="GO:0050415">
    <property type="term" value="F:formimidoylglutamase activity"/>
    <property type="evidence" value="ECO:0007669"/>
    <property type="project" value="UniProtKB-UniRule"/>
</dbReference>
<dbReference type="Pfam" id="PF00491">
    <property type="entry name" value="Arginase"/>
    <property type="match status" value="1"/>
</dbReference>
<keyword evidence="4 5" id="KW-0464">Manganese</keyword>
<dbReference type="PANTHER" id="PTHR11358:SF35">
    <property type="entry name" value="FORMIMIDOYLGLUTAMASE"/>
    <property type="match status" value="1"/>
</dbReference>
<evidence type="ECO:0000256" key="8">
    <source>
        <dbReference type="PROSITE-ProRule" id="PRU00742"/>
    </source>
</evidence>
<feature type="binding site" evidence="5">
    <location>
        <position position="252"/>
    </location>
    <ligand>
        <name>Mn(2+)</name>
        <dbReference type="ChEBI" id="CHEBI:29035"/>
        <label>2</label>
    </ligand>
</feature>
<evidence type="ECO:0000256" key="7">
    <source>
        <dbReference type="PIRSR" id="PIRSR036979-1"/>
    </source>
</evidence>
<dbReference type="Gene3D" id="3.40.800.10">
    <property type="entry name" value="Ureohydrolase domain"/>
    <property type="match status" value="1"/>
</dbReference>
<comment type="similarity">
    <text evidence="5 8 9">Belongs to the arginase family.</text>
</comment>
<feature type="binding site" evidence="5 7">
    <location>
        <position position="131"/>
    </location>
    <ligand>
        <name>Mn(2+)</name>
        <dbReference type="ChEBI" id="CHEBI:29035"/>
        <label>1</label>
    </ligand>
</feature>
<accession>A0AAU1UK45</accession>
<dbReference type="GO" id="GO:0033389">
    <property type="term" value="P:putrescine biosynthetic process from arginine, via agmatine"/>
    <property type="evidence" value="ECO:0007669"/>
    <property type="project" value="TreeGrafter"/>
</dbReference>
<dbReference type="InterPro" id="IPR023696">
    <property type="entry name" value="Ureohydrolase_dom_sf"/>
</dbReference>
<dbReference type="PANTHER" id="PTHR11358">
    <property type="entry name" value="ARGINASE/AGMATINASE"/>
    <property type="match status" value="1"/>
</dbReference>
<dbReference type="PRINTS" id="PR00116">
    <property type="entry name" value="ARGINASE"/>
</dbReference>
<dbReference type="PROSITE" id="PS51409">
    <property type="entry name" value="ARGINASE_2"/>
    <property type="match status" value="1"/>
</dbReference>
<comment type="catalytic activity">
    <reaction evidence="5">
        <text>N-formimidoyl-L-glutamate + H2O = formamide + L-glutamate</text>
        <dbReference type="Rhea" id="RHEA:22492"/>
        <dbReference type="ChEBI" id="CHEBI:15377"/>
        <dbReference type="ChEBI" id="CHEBI:16397"/>
        <dbReference type="ChEBI" id="CHEBI:29985"/>
        <dbReference type="ChEBI" id="CHEBI:58928"/>
        <dbReference type="EC" id="3.5.3.8"/>
    </reaction>
</comment>
<dbReference type="GO" id="GO:0019556">
    <property type="term" value="P:L-histidine catabolic process to glutamate and formamide"/>
    <property type="evidence" value="ECO:0007669"/>
    <property type="project" value="UniProtKB-UniRule"/>
</dbReference>
<dbReference type="EC" id="3.5.3.8" evidence="5 6"/>
<feature type="binding site" evidence="5 7">
    <location>
        <position position="159"/>
    </location>
    <ligand>
        <name>Mn(2+)</name>
        <dbReference type="ChEBI" id="CHEBI:29035"/>
        <label>1</label>
    </ligand>
</feature>
<dbReference type="HAMAP" id="MF_00737">
    <property type="entry name" value="Formimidoylglutam"/>
    <property type="match status" value="1"/>
</dbReference>
<organism evidence="10">
    <name type="scientific">Streptomyces sp. NBC_00119</name>
    <dbReference type="NCBI Taxonomy" id="2975659"/>
    <lineage>
        <taxon>Bacteria</taxon>
        <taxon>Bacillati</taxon>
        <taxon>Actinomycetota</taxon>
        <taxon>Actinomycetes</taxon>
        <taxon>Kitasatosporales</taxon>
        <taxon>Streptomycetaceae</taxon>
        <taxon>Streptomyces</taxon>
    </lineage>
</organism>
<keyword evidence="2 5" id="KW-0378">Hydrolase</keyword>
<evidence type="ECO:0000256" key="1">
    <source>
        <dbReference type="ARBA" id="ARBA00022723"/>
    </source>
</evidence>
<dbReference type="InterPro" id="IPR020855">
    <property type="entry name" value="Ureohydrolase_Mn_BS"/>
</dbReference>
<comment type="cofactor">
    <cofactor evidence="5 7">
        <name>Mn(2+)</name>
        <dbReference type="ChEBI" id="CHEBI:29035"/>
    </cofactor>
    <text evidence="5 7">Binds 2 manganese ions per subunit.</text>
</comment>
<feature type="binding site" evidence="5">
    <location>
        <position position="159"/>
    </location>
    <ligand>
        <name>Mn(2+)</name>
        <dbReference type="ChEBI" id="CHEBI:29035"/>
        <label>2</label>
    </ligand>
</feature>
<comment type="function">
    <text evidence="5">Catalyzes the conversion of N-formimidoyl-L-glutamate to L-glutamate and formamide.</text>
</comment>
<dbReference type="GO" id="GO:0030145">
    <property type="term" value="F:manganese ion binding"/>
    <property type="evidence" value="ECO:0007669"/>
    <property type="project" value="UniProtKB-UniRule"/>
</dbReference>
<evidence type="ECO:0000256" key="9">
    <source>
        <dbReference type="RuleBase" id="RU003684"/>
    </source>
</evidence>
<sequence length="328" mass="34990">MSAVATIEFTVDAAPERWHGRDDGPGNEHLRWHHAISTDTGAPGPWDAAFVGFRSDEGVRRNKGRQGAANGPRELRAALASMALPAPLTALDAGDIEVADGELESGHHRLGQVVGPLVDRGVPVVVLGGGHEVAYGTYLGLVSTRAVQAGGRLGVLNLDAHFDLRDDVRASSGTPFLQMAQSEERRGHRLDYRVLGVSQPSNTAHLFRTADRLGVRYLPDTECGVLNLPVVDAFTDEFIDSHDVLHLSIDLDVLPAAVAPGVSAPAAHGVQMEIIEHVCAKVAASGKPLVVDVAELNPDLDTDHRTARAGARLIHRILTTHQARTTKV</sequence>
<evidence type="ECO:0000256" key="3">
    <source>
        <dbReference type="ARBA" id="ARBA00022808"/>
    </source>
</evidence>
<keyword evidence="1 5" id="KW-0479">Metal-binding</keyword>
<keyword evidence="3 5" id="KW-0369">Histidine metabolism</keyword>
<evidence type="ECO:0000256" key="2">
    <source>
        <dbReference type="ARBA" id="ARBA00022801"/>
    </source>
</evidence>
<dbReference type="GO" id="GO:0008783">
    <property type="term" value="F:agmatinase activity"/>
    <property type="evidence" value="ECO:0007669"/>
    <property type="project" value="TreeGrafter"/>
</dbReference>
<reference evidence="10" key="1">
    <citation type="submission" date="2022-10" db="EMBL/GenBank/DDBJ databases">
        <title>The complete genomes of actinobacterial strains from the NBC collection.</title>
        <authorList>
            <person name="Joergensen T.S."/>
            <person name="Alvarez Arevalo M."/>
            <person name="Sterndorff E.B."/>
            <person name="Faurdal D."/>
            <person name="Vuksanovic O."/>
            <person name="Mourched A.-S."/>
            <person name="Charusanti P."/>
            <person name="Shaw S."/>
            <person name="Blin K."/>
            <person name="Weber T."/>
        </authorList>
    </citation>
    <scope>NUCLEOTIDE SEQUENCE</scope>
    <source>
        <strain evidence="10">NBC_00119</strain>
    </source>
</reference>